<proteinExistence type="predicted"/>
<evidence type="ECO:0000259" key="2">
    <source>
        <dbReference type="Pfam" id="PF13845"/>
    </source>
</evidence>
<evidence type="ECO:0000313" key="4">
    <source>
        <dbReference type="Proteomes" id="UP001595960"/>
    </source>
</evidence>
<dbReference type="Pfam" id="PF13845">
    <property type="entry name" value="Septum_form"/>
    <property type="match status" value="1"/>
</dbReference>
<organism evidence="3 4">
    <name type="scientific">Agromyces aurantiacus</name>
    <dbReference type="NCBI Taxonomy" id="165814"/>
    <lineage>
        <taxon>Bacteria</taxon>
        <taxon>Bacillati</taxon>
        <taxon>Actinomycetota</taxon>
        <taxon>Actinomycetes</taxon>
        <taxon>Micrococcales</taxon>
        <taxon>Microbacteriaceae</taxon>
        <taxon>Agromyces</taxon>
    </lineage>
</organism>
<dbReference type="PROSITE" id="PS51257">
    <property type="entry name" value="PROKAR_LIPOPROTEIN"/>
    <property type="match status" value="1"/>
</dbReference>
<feature type="chain" id="PRO_5045535039" evidence="1">
    <location>
        <begin position="30"/>
        <end position="170"/>
    </location>
</feature>
<evidence type="ECO:0000256" key="1">
    <source>
        <dbReference type="SAM" id="SignalP"/>
    </source>
</evidence>
<name>A0ABV9R736_9MICO</name>
<keyword evidence="1" id="KW-0732">Signal</keyword>
<evidence type="ECO:0000313" key="3">
    <source>
        <dbReference type="EMBL" id="MFC4829953.1"/>
    </source>
</evidence>
<accession>A0ABV9R736</accession>
<feature type="signal peptide" evidence="1">
    <location>
        <begin position="1"/>
        <end position="29"/>
    </location>
</feature>
<dbReference type="InterPro" id="IPR026004">
    <property type="entry name" value="Septum_form"/>
</dbReference>
<sequence>MHTTRTLTRAVSVAAAAILAASLSGCSLIGDLLPAPQPQRDDTTQEITESGDADVFALRVGDCLEMVEGEAVETVPVVPCSEPHTDEVYHDFQMPDGEFPGDEAVTAAAEEGCLAAFEPFVGVAYDASTLYVAWYSPTQESWEGVDDRMVSCTVSDPAGDVTGTLEGAAY</sequence>
<reference evidence="4" key="1">
    <citation type="journal article" date="2019" name="Int. J. Syst. Evol. Microbiol.">
        <title>The Global Catalogue of Microorganisms (GCM) 10K type strain sequencing project: providing services to taxonomists for standard genome sequencing and annotation.</title>
        <authorList>
            <consortium name="The Broad Institute Genomics Platform"/>
            <consortium name="The Broad Institute Genome Sequencing Center for Infectious Disease"/>
            <person name="Wu L."/>
            <person name="Ma J."/>
        </authorList>
    </citation>
    <scope>NUCLEOTIDE SEQUENCE [LARGE SCALE GENOMIC DNA]</scope>
    <source>
        <strain evidence="4">CGMCC 1.12192</strain>
    </source>
</reference>
<comment type="caution">
    <text evidence="3">The sequence shown here is derived from an EMBL/GenBank/DDBJ whole genome shotgun (WGS) entry which is preliminary data.</text>
</comment>
<dbReference type="Proteomes" id="UP001595960">
    <property type="component" value="Unassembled WGS sequence"/>
</dbReference>
<gene>
    <name evidence="3" type="ORF">ACFPER_14190</name>
</gene>
<feature type="domain" description="Septum formation-related" evidence="2">
    <location>
        <begin position="42"/>
        <end position="152"/>
    </location>
</feature>
<dbReference type="RefSeq" id="WP_204394993.1">
    <property type="nucleotide sequence ID" value="NZ_JAFBBW010000001.1"/>
</dbReference>
<protein>
    <submittedName>
        <fullName evidence="3">Septum formation family protein</fullName>
    </submittedName>
</protein>
<dbReference type="EMBL" id="JBHSJC010000002">
    <property type="protein sequence ID" value="MFC4829953.1"/>
    <property type="molecule type" value="Genomic_DNA"/>
</dbReference>
<keyword evidence="4" id="KW-1185">Reference proteome</keyword>